<evidence type="ECO:0000256" key="5">
    <source>
        <dbReference type="ARBA" id="ARBA00022801"/>
    </source>
</evidence>
<dbReference type="InterPro" id="IPR010964">
    <property type="entry name" value="M20A_pepV-rel"/>
</dbReference>
<reference evidence="10" key="1">
    <citation type="submission" date="2019-03" db="EMBL/GenBank/DDBJ databases">
        <title>Weissella sp. 26KH-42 Genome sequencing.</title>
        <authorList>
            <person name="Heo J."/>
            <person name="Kim S.-J."/>
            <person name="Kim J.-S."/>
            <person name="Hong S.-B."/>
            <person name="Kwon S.-W."/>
        </authorList>
    </citation>
    <scope>NUCLEOTIDE SEQUENCE [LARGE SCALE GENOMIC DNA]</scope>
    <source>
        <strain evidence="10">26KH-42</strain>
    </source>
</reference>
<dbReference type="GO" id="GO:0008237">
    <property type="term" value="F:metallopeptidase activity"/>
    <property type="evidence" value="ECO:0007669"/>
    <property type="project" value="UniProtKB-KW"/>
</dbReference>
<evidence type="ECO:0000256" key="1">
    <source>
        <dbReference type="ARBA" id="ARBA00001947"/>
    </source>
</evidence>
<sequence>MTDWKAEIASRQDDFLNDLQTMLRVESVRDDSLATADAPVGPGPKAALETFLKIAADAGFRTKNIDNIVGYAEIGPEDAEESVAVLAHVDVMPAGEGWETNPFEPVIKDGKLIARGASDDKGPGMAAFYGMKILKESGAPLKRRVRFIVGTDEENDWKDMDRYFEVEPQPTIGFSPDAEFPVINGEKGNVTYEIKFKGTNEGTYTLKSFESGLRPNMVPGKAVAVVAAPDASAMIEAFNEYLAANTKITGSFDALPDGIEFTINGHQVHGATPEVGENAGTYLANFLKDFDFGGTAKGYLTFLGGIAHDDAKGKKLGFDYIDDIMGYLTMNIGIQRFDDGRDGFINLNLRYPKGVDVTNIEKGFNDAIEGFDAVVEIQGHHMEPHFVPEDDEIVKTLIDVYNKQTGLDGKPEVVGGGTYGRLMDRGVAFGALFPGDTDTMHQANEFMTIESLTKAAAIYGEAIERLATQAN</sequence>
<dbReference type="NCBIfam" id="NF005591">
    <property type="entry name" value="PRK07318.1"/>
    <property type="match status" value="1"/>
</dbReference>
<dbReference type="OrthoDB" id="9761532at2"/>
<dbReference type="InterPro" id="IPR002933">
    <property type="entry name" value="Peptidase_M20"/>
</dbReference>
<dbReference type="GO" id="GO:0008270">
    <property type="term" value="F:zinc ion binding"/>
    <property type="evidence" value="ECO:0007669"/>
    <property type="project" value="InterPro"/>
</dbReference>
<evidence type="ECO:0000256" key="8">
    <source>
        <dbReference type="ARBA" id="ARBA00023049"/>
    </source>
</evidence>
<accession>A0A4P6YV59</accession>
<dbReference type="InterPro" id="IPR050072">
    <property type="entry name" value="Peptidase_M20A"/>
</dbReference>
<protein>
    <submittedName>
        <fullName evidence="9">Dipeptidase PepV</fullName>
    </submittedName>
</protein>
<dbReference type="Gene3D" id="3.40.630.10">
    <property type="entry name" value="Zn peptidases"/>
    <property type="match status" value="1"/>
</dbReference>
<evidence type="ECO:0000256" key="6">
    <source>
        <dbReference type="ARBA" id="ARBA00022833"/>
    </source>
</evidence>
<evidence type="ECO:0000313" key="10">
    <source>
        <dbReference type="Proteomes" id="UP000292886"/>
    </source>
</evidence>
<dbReference type="AlphaFoldDB" id="A0A4P6YV59"/>
<comment type="cofactor">
    <cofactor evidence="1">
        <name>Zn(2+)</name>
        <dbReference type="ChEBI" id="CHEBI:29105"/>
    </cofactor>
</comment>
<evidence type="ECO:0000256" key="4">
    <source>
        <dbReference type="ARBA" id="ARBA00022723"/>
    </source>
</evidence>
<name>A0A4P6YV59_9LACO</name>
<evidence type="ECO:0000313" key="9">
    <source>
        <dbReference type="EMBL" id="QBO36694.1"/>
    </source>
</evidence>
<dbReference type="Pfam" id="PF01546">
    <property type="entry name" value="Peptidase_M20"/>
    <property type="match status" value="1"/>
</dbReference>
<dbReference type="GO" id="GO:0008777">
    <property type="term" value="F:acetylornithine deacetylase activity"/>
    <property type="evidence" value="ECO:0007669"/>
    <property type="project" value="TreeGrafter"/>
</dbReference>
<keyword evidence="7" id="KW-0224">Dipeptidase</keyword>
<organism evidence="9 10">
    <name type="scientific">Periweissella cryptocerci</name>
    <dbReference type="NCBI Taxonomy" id="2506420"/>
    <lineage>
        <taxon>Bacteria</taxon>
        <taxon>Bacillati</taxon>
        <taxon>Bacillota</taxon>
        <taxon>Bacilli</taxon>
        <taxon>Lactobacillales</taxon>
        <taxon>Lactobacillaceae</taxon>
        <taxon>Periweissella</taxon>
    </lineage>
</organism>
<dbReference type="RefSeq" id="WP_133363771.1">
    <property type="nucleotide sequence ID" value="NZ_CP037940.1"/>
</dbReference>
<proteinExistence type="inferred from homology"/>
<dbReference type="PANTHER" id="PTHR43808">
    <property type="entry name" value="ACETYLORNITHINE DEACETYLASE"/>
    <property type="match status" value="1"/>
</dbReference>
<evidence type="ECO:0000256" key="2">
    <source>
        <dbReference type="ARBA" id="ARBA00006247"/>
    </source>
</evidence>
<dbReference type="CDD" id="cd03888">
    <property type="entry name" value="M20_PepV"/>
    <property type="match status" value="1"/>
</dbReference>
<keyword evidence="3" id="KW-0645">Protease</keyword>
<comment type="similarity">
    <text evidence="2">Belongs to the peptidase M20A family.</text>
</comment>
<dbReference type="SUPFAM" id="SSF55031">
    <property type="entry name" value="Bacterial exopeptidase dimerisation domain"/>
    <property type="match status" value="1"/>
</dbReference>
<dbReference type="GO" id="GO:0006508">
    <property type="term" value="P:proteolysis"/>
    <property type="evidence" value="ECO:0007669"/>
    <property type="project" value="UniProtKB-KW"/>
</dbReference>
<keyword evidence="8" id="KW-0482">Metalloprotease</keyword>
<keyword evidence="10" id="KW-1185">Reference proteome</keyword>
<keyword evidence="4" id="KW-0479">Metal-binding</keyword>
<dbReference type="GO" id="GO:0016805">
    <property type="term" value="F:dipeptidase activity"/>
    <property type="evidence" value="ECO:0007669"/>
    <property type="project" value="UniProtKB-KW"/>
</dbReference>
<keyword evidence="6" id="KW-0862">Zinc</keyword>
<dbReference type="KEGG" id="wei:EQG49_09590"/>
<dbReference type="Proteomes" id="UP000292886">
    <property type="component" value="Chromosome"/>
</dbReference>
<evidence type="ECO:0000256" key="3">
    <source>
        <dbReference type="ARBA" id="ARBA00022670"/>
    </source>
</evidence>
<evidence type="ECO:0000256" key="7">
    <source>
        <dbReference type="ARBA" id="ARBA00022997"/>
    </source>
</evidence>
<dbReference type="SUPFAM" id="SSF53187">
    <property type="entry name" value="Zn-dependent exopeptidases"/>
    <property type="match status" value="1"/>
</dbReference>
<dbReference type="PANTHER" id="PTHR43808:SF31">
    <property type="entry name" value="N-ACETYL-L-CITRULLINE DEACETYLASE"/>
    <property type="match status" value="1"/>
</dbReference>
<dbReference type="NCBIfam" id="TIGR01887">
    <property type="entry name" value="dipeptidaselike"/>
    <property type="match status" value="1"/>
</dbReference>
<dbReference type="InterPro" id="IPR036264">
    <property type="entry name" value="Bact_exopeptidase_dim_dom"/>
</dbReference>
<gene>
    <name evidence="9" type="primary">pepV</name>
    <name evidence="9" type="ORF">EQG49_09590</name>
</gene>
<dbReference type="Gene3D" id="3.30.70.360">
    <property type="match status" value="2"/>
</dbReference>
<keyword evidence="5" id="KW-0378">Hydrolase</keyword>
<dbReference type="EMBL" id="CP037940">
    <property type="protein sequence ID" value="QBO36694.1"/>
    <property type="molecule type" value="Genomic_DNA"/>
</dbReference>
<dbReference type="GO" id="GO:0006526">
    <property type="term" value="P:L-arginine biosynthetic process"/>
    <property type="evidence" value="ECO:0007669"/>
    <property type="project" value="TreeGrafter"/>
</dbReference>